<keyword evidence="4" id="KW-0812">Transmembrane</keyword>
<reference evidence="6" key="1">
    <citation type="submission" date="2025-08" db="UniProtKB">
        <authorList>
            <consortium name="RefSeq"/>
        </authorList>
    </citation>
    <scope>IDENTIFICATION</scope>
    <source>
        <tissue evidence="6">Muscle</tissue>
    </source>
</reference>
<keyword evidence="5" id="KW-1185">Reference proteome</keyword>
<dbReference type="Proteomes" id="UP000504611">
    <property type="component" value="Unplaced"/>
</dbReference>
<dbReference type="Gene3D" id="1.20.140.150">
    <property type="match status" value="1"/>
</dbReference>
<dbReference type="RefSeq" id="XP_010778242.1">
    <property type="nucleotide sequence ID" value="XM_010779940.1"/>
</dbReference>
<sequence length="230" mass="24015">MPSDGTETGTGSSSTGTGSSSTGTTGTSKASSSTGTSSTGTTGPSTGPSKGSSSTGTTGPSTGPSKGSSSSTRTGCMQRLLPVAVTVSGALALLLLLLALCTDHWYETDTHRHKENCDRTGTESSDQQNRDMPIYHLPLLEYGGGTRARSKPVHVGSREDELLENWRAILGMGILETACGRPLFPAHSGLWRKCFCAGRDPDIDRLIDRGVANTPDLDVRKPCPQLSARD</sequence>
<dbReference type="PANTHER" id="PTHR32005:SF4">
    <property type="entry name" value="TRANSMEMBRANE PROTEIN 178A"/>
    <property type="match status" value="1"/>
</dbReference>
<protein>
    <submittedName>
        <fullName evidence="6">Transmembrane protein 178A-like</fullName>
    </submittedName>
</protein>
<organism evidence="5 6">
    <name type="scientific">Notothenia coriiceps</name>
    <name type="common">black rockcod</name>
    <dbReference type="NCBI Taxonomy" id="8208"/>
    <lineage>
        <taxon>Eukaryota</taxon>
        <taxon>Metazoa</taxon>
        <taxon>Chordata</taxon>
        <taxon>Craniata</taxon>
        <taxon>Vertebrata</taxon>
        <taxon>Euteleostomi</taxon>
        <taxon>Actinopterygii</taxon>
        <taxon>Neopterygii</taxon>
        <taxon>Teleostei</taxon>
        <taxon>Neoteleostei</taxon>
        <taxon>Acanthomorphata</taxon>
        <taxon>Eupercaria</taxon>
        <taxon>Perciformes</taxon>
        <taxon>Notothenioidei</taxon>
        <taxon>Nototheniidae</taxon>
        <taxon>Notothenia</taxon>
    </lineage>
</organism>
<dbReference type="GeneID" id="104953021"/>
<keyword evidence="4" id="KW-0472">Membrane</keyword>
<evidence type="ECO:0000256" key="2">
    <source>
        <dbReference type="ARBA" id="ARBA00023180"/>
    </source>
</evidence>
<comment type="subcellular location">
    <subcellularLocation>
        <location evidence="1">Endomembrane system</location>
        <topology evidence="1">Multi-pass membrane protein</topology>
    </subcellularLocation>
</comment>
<keyword evidence="4" id="KW-1133">Transmembrane helix</keyword>
<name>A0A6I9NP54_9TELE</name>
<evidence type="ECO:0000313" key="6">
    <source>
        <dbReference type="RefSeq" id="XP_010778242.1"/>
    </source>
</evidence>
<accession>A0A6I9NP54</accession>
<dbReference type="PANTHER" id="PTHR32005">
    <property type="entry name" value="TRANSMEMBRANE PROTEIN 178B-RELATED"/>
    <property type="match status" value="1"/>
</dbReference>
<evidence type="ECO:0000313" key="5">
    <source>
        <dbReference type="Proteomes" id="UP000504611"/>
    </source>
</evidence>
<dbReference type="OrthoDB" id="9941453at2759"/>
<proteinExistence type="predicted"/>
<feature type="transmembrane region" description="Helical" evidence="4">
    <location>
        <begin position="80"/>
        <end position="100"/>
    </location>
</feature>
<gene>
    <name evidence="6" type="primary">LOC104953021</name>
</gene>
<dbReference type="InterPro" id="IPR039625">
    <property type="entry name" value="T178A/B"/>
</dbReference>
<keyword evidence="2" id="KW-0325">Glycoprotein</keyword>
<evidence type="ECO:0000256" key="3">
    <source>
        <dbReference type="SAM" id="MobiDB-lite"/>
    </source>
</evidence>
<dbReference type="GO" id="GO:0045671">
    <property type="term" value="P:negative regulation of osteoclast differentiation"/>
    <property type="evidence" value="ECO:0007669"/>
    <property type="project" value="TreeGrafter"/>
</dbReference>
<feature type="region of interest" description="Disordered" evidence="3">
    <location>
        <begin position="1"/>
        <end position="74"/>
    </location>
</feature>
<evidence type="ECO:0000256" key="4">
    <source>
        <dbReference type="SAM" id="Phobius"/>
    </source>
</evidence>
<dbReference type="KEGG" id="ncc:104953021"/>
<dbReference type="AlphaFoldDB" id="A0A6I9NP54"/>
<dbReference type="GO" id="GO:0005789">
    <property type="term" value="C:endoplasmic reticulum membrane"/>
    <property type="evidence" value="ECO:0007669"/>
    <property type="project" value="TreeGrafter"/>
</dbReference>
<evidence type="ECO:0000256" key="1">
    <source>
        <dbReference type="ARBA" id="ARBA00004127"/>
    </source>
</evidence>
<dbReference type="GO" id="GO:0051480">
    <property type="term" value="P:regulation of cytosolic calcium ion concentration"/>
    <property type="evidence" value="ECO:0007669"/>
    <property type="project" value="TreeGrafter"/>
</dbReference>